<evidence type="ECO:0000313" key="1">
    <source>
        <dbReference type="EMBL" id="MCW6036719.1"/>
    </source>
</evidence>
<accession>A0ABT3L5F1</accession>
<organism evidence="1 2">
    <name type="scientific">Spirulina subsalsa FACHB-351</name>
    <dbReference type="NCBI Taxonomy" id="234711"/>
    <lineage>
        <taxon>Bacteria</taxon>
        <taxon>Bacillati</taxon>
        <taxon>Cyanobacteriota</taxon>
        <taxon>Cyanophyceae</taxon>
        <taxon>Spirulinales</taxon>
        <taxon>Spirulinaceae</taxon>
        <taxon>Spirulina</taxon>
    </lineage>
</organism>
<dbReference type="InterPro" id="IPR011335">
    <property type="entry name" value="Restrct_endonuc-II-like"/>
</dbReference>
<dbReference type="SUPFAM" id="SSF52980">
    <property type="entry name" value="Restriction endonuclease-like"/>
    <property type="match status" value="1"/>
</dbReference>
<proteinExistence type="predicted"/>
<dbReference type="Pfam" id="PF07832">
    <property type="entry name" value="Bse634I"/>
    <property type="match status" value="1"/>
</dbReference>
<keyword evidence="1" id="KW-0540">Nuclease</keyword>
<gene>
    <name evidence="1" type="ORF">K4A83_10660</name>
</gene>
<name>A0ABT3L5F1_9CYAN</name>
<keyword evidence="1" id="KW-0255">Endonuclease</keyword>
<evidence type="ECO:0000313" key="2">
    <source>
        <dbReference type="Proteomes" id="UP001526426"/>
    </source>
</evidence>
<dbReference type="EMBL" id="JAIHOM010000044">
    <property type="protein sequence ID" value="MCW6036719.1"/>
    <property type="molecule type" value="Genomic_DNA"/>
</dbReference>
<reference evidence="1 2" key="1">
    <citation type="submission" date="2021-08" db="EMBL/GenBank/DDBJ databases">
        <title>Draft genome sequence of Spirulina subsalsa with high tolerance to salinity and hype-accumulation of phycocyanin.</title>
        <authorList>
            <person name="Pei H."/>
            <person name="Jiang L."/>
        </authorList>
    </citation>
    <scope>NUCLEOTIDE SEQUENCE [LARGE SCALE GENOMIC DNA]</scope>
    <source>
        <strain evidence="1 2">FACHB-351</strain>
    </source>
</reference>
<dbReference type="InterPro" id="IPR012415">
    <property type="entry name" value="Restrct_endonuc_II_Cfr10I"/>
</dbReference>
<dbReference type="Gene3D" id="3.40.91.10">
    <property type="match status" value="1"/>
</dbReference>
<keyword evidence="2" id="KW-1185">Reference proteome</keyword>
<protein>
    <submittedName>
        <fullName evidence="1">Cfr10I/Bse634I family restriction endonuclease</fullName>
        <ecNumber evidence="1">3.1.21.-</ecNumber>
    </submittedName>
</protein>
<dbReference type="GO" id="GO:0016787">
    <property type="term" value="F:hydrolase activity"/>
    <property type="evidence" value="ECO:0007669"/>
    <property type="project" value="UniProtKB-KW"/>
</dbReference>
<dbReference type="GO" id="GO:0004519">
    <property type="term" value="F:endonuclease activity"/>
    <property type="evidence" value="ECO:0007669"/>
    <property type="project" value="UniProtKB-KW"/>
</dbReference>
<keyword evidence="1" id="KW-0378">Hydrolase</keyword>
<comment type="caution">
    <text evidence="1">The sequence shown here is derived from an EMBL/GenBank/DDBJ whole genome shotgun (WGS) entry which is preliminary data.</text>
</comment>
<sequence>MQWFSTRSGQNVATNSIKVYQDLSRQIINHINKGISIPDVLLQIEHLVKEECQKQYKLNPTVGSLNNSKGRWNELITTSLLSKIVVETNSISQQNGRSMVVFSLPKADTYQKIPSVFLTLFKKTELQKLQTQNIFFSSPDYIIAFLNHDPTQFRDIQNLLTQQSYDPNSFNMFNYFKGSLEFQQVRAIISLKTSNRPDRRYQPLFEAAMIKAIKCYLQVNWQYYMVCSEITLSDHKMFQEAIAPHSIITQKEELLVDGTYTYNKKADLVRLVNSVFMG</sequence>
<dbReference type="RefSeq" id="WP_265264523.1">
    <property type="nucleotide sequence ID" value="NZ_JAIHOM010000044.1"/>
</dbReference>
<dbReference type="EC" id="3.1.21.-" evidence="1"/>
<dbReference type="Proteomes" id="UP001526426">
    <property type="component" value="Unassembled WGS sequence"/>
</dbReference>